<dbReference type="Pfam" id="PF07722">
    <property type="entry name" value="Peptidase_C26"/>
    <property type="match status" value="1"/>
</dbReference>
<organism evidence="1 2">
    <name type="scientific">Candidatus Aphodocola excrementigallinarum</name>
    <dbReference type="NCBI Taxonomy" id="2840670"/>
    <lineage>
        <taxon>Bacteria</taxon>
        <taxon>Bacillati</taxon>
        <taxon>Bacillota</taxon>
        <taxon>Bacilli</taxon>
        <taxon>Candidatus Aphodocola</taxon>
    </lineage>
</organism>
<dbReference type="EMBL" id="DVMT01000059">
    <property type="protein sequence ID" value="HIU40816.1"/>
    <property type="molecule type" value="Genomic_DNA"/>
</dbReference>
<dbReference type="Proteomes" id="UP000824074">
    <property type="component" value="Unassembled WGS sequence"/>
</dbReference>
<keyword evidence="1" id="KW-0378">Hydrolase</keyword>
<name>A0A9D1IQC6_9FIRM</name>
<reference evidence="1" key="2">
    <citation type="journal article" date="2021" name="PeerJ">
        <title>Extensive microbial diversity within the chicken gut microbiome revealed by metagenomics and culture.</title>
        <authorList>
            <person name="Gilroy R."/>
            <person name="Ravi A."/>
            <person name="Getino M."/>
            <person name="Pursley I."/>
            <person name="Horton D.L."/>
            <person name="Alikhan N.F."/>
            <person name="Baker D."/>
            <person name="Gharbi K."/>
            <person name="Hall N."/>
            <person name="Watson M."/>
            <person name="Adriaenssens E.M."/>
            <person name="Foster-Nyarko E."/>
            <person name="Jarju S."/>
            <person name="Secka A."/>
            <person name="Antonio M."/>
            <person name="Oren A."/>
            <person name="Chaudhuri R.R."/>
            <person name="La Ragione R."/>
            <person name="Hildebrand F."/>
            <person name="Pallen M.J."/>
        </authorList>
    </citation>
    <scope>NUCLEOTIDE SEQUENCE</scope>
    <source>
        <strain evidence="1">CHK193-30670</strain>
    </source>
</reference>
<proteinExistence type="predicted"/>
<dbReference type="AlphaFoldDB" id="A0A9D1IQC6"/>
<dbReference type="GO" id="GO:0016811">
    <property type="term" value="F:hydrolase activity, acting on carbon-nitrogen (but not peptide) bonds, in linear amides"/>
    <property type="evidence" value="ECO:0007669"/>
    <property type="project" value="InterPro"/>
</dbReference>
<evidence type="ECO:0000313" key="1">
    <source>
        <dbReference type="EMBL" id="HIU40816.1"/>
    </source>
</evidence>
<gene>
    <name evidence="1" type="ORF">IAB68_05920</name>
</gene>
<dbReference type="InterPro" id="IPR011697">
    <property type="entry name" value="Peptidase_C26"/>
</dbReference>
<reference evidence="1" key="1">
    <citation type="submission" date="2020-10" db="EMBL/GenBank/DDBJ databases">
        <authorList>
            <person name="Gilroy R."/>
        </authorList>
    </citation>
    <scope>NUCLEOTIDE SEQUENCE</scope>
    <source>
        <strain evidence="1">CHK193-30670</strain>
    </source>
</reference>
<dbReference type="PANTHER" id="PTHR43235">
    <property type="entry name" value="GLUTAMINE AMIDOTRANSFERASE PB2B2.05-RELATED"/>
    <property type="match status" value="1"/>
</dbReference>
<dbReference type="Gene3D" id="3.40.50.880">
    <property type="match status" value="1"/>
</dbReference>
<evidence type="ECO:0000313" key="2">
    <source>
        <dbReference type="Proteomes" id="UP000824074"/>
    </source>
</evidence>
<protein>
    <submittedName>
        <fullName evidence="1">Gamma-glutamyl-gamma-aminobutyrate hydrolase family protein</fullName>
    </submittedName>
</protein>
<sequence length="237" mass="27038">MKKENRPVIGVLGVPTHDDEGDSLIAIYNGVKNALVNKECIPFIICPLLGIDYSDTKLSDIPNLTDKEKEIYREMIDICDGIIIPGGYRIYNFYEYVVKIAIEKNIPVLGTCLGMQVLAKVDNGFNCLEKNETNINHVQKGVKYVHKVKILNDTLLKDNINKNEIEVNSKHNYHVSKVNNFKVSAYSEDGLIEAIELPGKDFVVGVQWHPEKMIDYDEDANKLFDWFIFQCLKNKKN</sequence>
<dbReference type="InterPro" id="IPR044668">
    <property type="entry name" value="PuuD-like"/>
</dbReference>
<dbReference type="SUPFAM" id="SSF52317">
    <property type="entry name" value="Class I glutamine amidotransferase-like"/>
    <property type="match status" value="1"/>
</dbReference>
<dbReference type="InterPro" id="IPR029062">
    <property type="entry name" value="Class_I_gatase-like"/>
</dbReference>
<dbReference type="GO" id="GO:0005829">
    <property type="term" value="C:cytosol"/>
    <property type="evidence" value="ECO:0007669"/>
    <property type="project" value="TreeGrafter"/>
</dbReference>
<dbReference type="PROSITE" id="PS51273">
    <property type="entry name" value="GATASE_TYPE_1"/>
    <property type="match status" value="1"/>
</dbReference>
<comment type="caution">
    <text evidence="1">The sequence shown here is derived from an EMBL/GenBank/DDBJ whole genome shotgun (WGS) entry which is preliminary data.</text>
</comment>
<accession>A0A9D1IQC6</accession>
<dbReference type="PANTHER" id="PTHR43235:SF1">
    <property type="entry name" value="GLUTAMINE AMIDOTRANSFERASE PB2B2.05-RELATED"/>
    <property type="match status" value="1"/>
</dbReference>